<keyword evidence="3" id="KW-1185">Reference proteome</keyword>
<keyword evidence="1" id="KW-1133">Transmembrane helix</keyword>
<proteinExistence type="predicted"/>
<accession>A0ABS5QU57</accession>
<organism evidence="2 3">
    <name type="scientific">Fructobacillus papyrifericola</name>
    <dbReference type="NCBI Taxonomy" id="2713172"/>
    <lineage>
        <taxon>Bacteria</taxon>
        <taxon>Bacillati</taxon>
        <taxon>Bacillota</taxon>
        <taxon>Bacilli</taxon>
        <taxon>Lactobacillales</taxon>
        <taxon>Lactobacillaceae</taxon>
        <taxon>Fructobacillus</taxon>
    </lineage>
</organism>
<dbReference type="EMBL" id="JAAMFJ010000003">
    <property type="protein sequence ID" value="MBS9336714.1"/>
    <property type="molecule type" value="Genomic_DNA"/>
</dbReference>
<dbReference type="Pfam" id="PF07274">
    <property type="entry name" value="DUF1440"/>
    <property type="match status" value="1"/>
</dbReference>
<evidence type="ECO:0000313" key="2">
    <source>
        <dbReference type="EMBL" id="MBS9336714.1"/>
    </source>
</evidence>
<keyword evidence="1" id="KW-0472">Membrane</keyword>
<comment type="caution">
    <text evidence="2">The sequence shown here is derived from an EMBL/GenBank/DDBJ whole genome shotgun (WGS) entry which is preliminary data.</text>
</comment>
<dbReference type="InterPro" id="IPR009898">
    <property type="entry name" value="DUF1440"/>
</dbReference>
<evidence type="ECO:0000313" key="3">
    <source>
        <dbReference type="Proteomes" id="UP000735205"/>
    </source>
</evidence>
<sequence length="144" mass="16210">MLATIIFNALWVGFLGGVLASLVRAGWQQLFRTEEATKTEALSIGGGVFIDFSRGLFLLMSIVLIIVFIIWANYDSSITQGSGTLFGLIVWIVIDQNYKVVTKQKPFFWHLPWQQTVVEIIGFLLWGWTMYLVAIGLPISGVYF</sequence>
<keyword evidence="1" id="KW-0812">Transmembrane</keyword>
<feature type="transmembrane region" description="Helical" evidence="1">
    <location>
        <begin position="6"/>
        <end position="27"/>
    </location>
</feature>
<reference evidence="2 3" key="1">
    <citation type="submission" date="2020-02" db="EMBL/GenBank/DDBJ databases">
        <title>Fructobacillus sp. isolated from paper mulberry of Taiwan.</title>
        <authorList>
            <person name="Lin S.-T."/>
        </authorList>
    </citation>
    <scope>NUCLEOTIDE SEQUENCE [LARGE SCALE GENOMIC DNA]</scope>
    <source>
        <strain evidence="2 3">M1-21</strain>
    </source>
</reference>
<gene>
    <name evidence="2" type="ORF">G6R28_05670</name>
</gene>
<feature type="transmembrane region" description="Helical" evidence="1">
    <location>
        <begin position="116"/>
        <end position="139"/>
    </location>
</feature>
<protein>
    <submittedName>
        <fullName evidence="2">DUF1440 domain-containing protein</fullName>
    </submittedName>
</protein>
<dbReference type="Proteomes" id="UP000735205">
    <property type="component" value="Unassembled WGS sequence"/>
</dbReference>
<dbReference type="RefSeq" id="WP_213793272.1">
    <property type="nucleotide sequence ID" value="NZ_JAAMFJ010000003.1"/>
</dbReference>
<name>A0ABS5QU57_9LACO</name>
<evidence type="ECO:0000256" key="1">
    <source>
        <dbReference type="SAM" id="Phobius"/>
    </source>
</evidence>
<feature type="transmembrane region" description="Helical" evidence="1">
    <location>
        <begin position="78"/>
        <end position="95"/>
    </location>
</feature>
<feature type="transmembrane region" description="Helical" evidence="1">
    <location>
        <begin position="48"/>
        <end position="72"/>
    </location>
</feature>